<evidence type="ECO:0000313" key="3">
    <source>
        <dbReference type="Proteomes" id="UP000077628"/>
    </source>
</evidence>
<evidence type="ECO:0000256" key="1">
    <source>
        <dbReference type="SAM" id="MobiDB-lite"/>
    </source>
</evidence>
<gene>
    <name evidence="2" type="ORF">A1355_18285</name>
</gene>
<dbReference type="RefSeq" id="WP_064024461.1">
    <property type="nucleotide sequence ID" value="NZ_LUUK01000021.1"/>
</dbReference>
<accession>A0A177PAH2</accession>
<proteinExistence type="predicted"/>
<dbReference type="AlphaFoldDB" id="A0A177PAH2"/>
<feature type="compositionally biased region" description="Polar residues" evidence="1">
    <location>
        <begin position="10"/>
        <end position="19"/>
    </location>
</feature>
<organism evidence="2 3">
    <name type="scientific">Methylomonas koyamae</name>
    <dbReference type="NCBI Taxonomy" id="702114"/>
    <lineage>
        <taxon>Bacteria</taxon>
        <taxon>Pseudomonadati</taxon>
        <taxon>Pseudomonadota</taxon>
        <taxon>Gammaproteobacteria</taxon>
        <taxon>Methylococcales</taxon>
        <taxon>Methylococcaceae</taxon>
        <taxon>Methylomonas</taxon>
    </lineage>
</organism>
<dbReference type="STRING" id="702114.A1355_18285"/>
<keyword evidence="3" id="KW-1185">Reference proteome</keyword>
<dbReference type="Proteomes" id="UP000077628">
    <property type="component" value="Unassembled WGS sequence"/>
</dbReference>
<protein>
    <submittedName>
        <fullName evidence="2">Uncharacterized protein</fullName>
    </submittedName>
</protein>
<comment type="caution">
    <text evidence="2">The sequence shown here is derived from an EMBL/GenBank/DDBJ whole genome shotgun (WGS) entry which is preliminary data.</text>
</comment>
<name>A0A177PAH2_9GAMM</name>
<evidence type="ECO:0000313" key="2">
    <source>
        <dbReference type="EMBL" id="OAI27337.1"/>
    </source>
</evidence>
<reference evidence="3" key="1">
    <citation type="submission" date="2016-03" db="EMBL/GenBank/DDBJ databases">
        <authorList>
            <person name="Heylen K."/>
            <person name="De Vos P."/>
            <person name="Vekeman B."/>
        </authorList>
    </citation>
    <scope>NUCLEOTIDE SEQUENCE [LARGE SCALE GENOMIC DNA]</scope>
    <source>
        <strain evidence="3">R-45383</strain>
    </source>
</reference>
<dbReference type="OrthoDB" id="9775203at2"/>
<dbReference type="EMBL" id="LUUK01000021">
    <property type="protein sequence ID" value="OAI27337.1"/>
    <property type="molecule type" value="Genomic_DNA"/>
</dbReference>
<sequence>MTKNGHRSSVRQAQYSQDTPGHEVHPYLPRGVTINHTNQIWALDTTCIRLIKGFAVLTMLVDA</sequence>
<feature type="region of interest" description="Disordered" evidence="1">
    <location>
        <begin position="1"/>
        <end position="26"/>
    </location>
</feature>